<evidence type="ECO:0000313" key="3">
    <source>
        <dbReference type="Proteomes" id="UP000008827"/>
    </source>
</evidence>
<gene>
    <name evidence="1" type="ORF">GLYMA_04G206200</name>
</gene>
<dbReference type="HOGENOM" id="CLU_3145513_0_0_1"/>
<organism evidence="2">
    <name type="scientific">Glycine max</name>
    <name type="common">Soybean</name>
    <name type="synonym">Glycine hispida</name>
    <dbReference type="NCBI Taxonomy" id="3847"/>
    <lineage>
        <taxon>Eukaryota</taxon>
        <taxon>Viridiplantae</taxon>
        <taxon>Streptophyta</taxon>
        <taxon>Embryophyta</taxon>
        <taxon>Tracheophyta</taxon>
        <taxon>Spermatophyta</taxon>
        <taxon>Magnoliopsida</taxon>
        <taxon>eudicotyledons</taxon>
        <taxon>Gunneridae</taxon>
        <taxon>Pentapetalae</taxon>
        <taxon>rosids</taxon>
        <taxon>fabids</taxon>
        <taxon>Fabales</taxon>
        <taxon>Fabaceae</taxon>
        <taxon>Papilionoideae</taxon>
        <taxon>50 kb inversion clade</taxon>
        <taxon>NPAAA clade</taxon>
        <taxon>indigoferoid/millettioid clade</taxon>
        <taxon>Phaseoleae</taxon>
        <taxon>Glycine</taxon>
        <taxon>Glycine subgen. Soja</taxon>
    </lineage>
</organism>
<evidence type="ECO:0000313" key="1">
    <source>
        <dbReference type="EMBL" id="KRH63942.1"/>
    </source>
</evidence>
<dbReference type="Proteomes" id="UP000008827">
    <property type="component" value="Chromosome 4"/>
</dbReference>
<protein>
    <submittedName>
        <fullName evidence="1 2">Uncharacterized protein</fullName>
    </submittedName>
</protein>
<dbReference type="InParanoid" id="K7KLC1"/>
<evidence type="ECO:0000313" key="2">
    <source>
        <dbReference type="EnsemblPlants" id="KRH63942"/>
    </source>
</evidence>
<reference evidence="2" key="2">
    <citation type="submission" date="2018-02" db="UniProtKB">
        <authorList>
            <consortium name="EnsemblPlants"/>
        </authorList>
    </citation>
    <scope>IDENTIFICATION</scope>
    <source>
        <strain evidence="2">Williams 82</strain>
    </source>
</reference>
<reference evidence="1" key="3">
    <citation type="submission" date="2018-07" db="EMBL/GenBank/DDBJ databases">
        <title>WGS assembly of Glycine max.</title>
        <authorList>
            <person name="Schmutz J."/>
            <person name="Cannon S."/>
            <person name="Schlueter J."/>
            <person name="Ma J."/>
            <person name="Mitros T."/>
            <person name="Nelson W."/>
            <person name="Hyten D."/>
            <person name="Song Q."/>
            <person name="Thelen J."/>
            <person name="Cheng J."/>
            <person name="Xu D."/>
            <person name="Hellsten U."/>
            <person name="May G."/>
            <person name="Yu Y."/>
            <person name="Sakurai T."/>
            <person name="Umezawa T."/>
            <person name="Bhattacharyya M."/>
            <person name="Sandhu D."/>
            <person name="Valliyodan B."/>
            <person name="Lindquist E."/>
            <person name="Peto M."/>
            <person name="Grant D."/>
            <person name="Shu S."/>
            <person name="Goodstein D."/>
            <person name="Barry K."/>
            <person name="Futrell-Griggs M."/>
            <person name="Abernathy B."/>
            <person name="Du J."/>
            <person name="Tian Z."/>
            <person name="Zhu L."/>
            <person name="Gill N."/>
            <person name="Joshi T."/>
            <person name="Libault M."/>
            <person name="Sethuraman A."/>
            <person name="Zhang X."/>
            <person name="Shinozaki K."/>
            <person name="Nguyen H."/>
            <person name="Wing R."/>
            <person name="Cregan P."/>
            <person name="Specht J."/>
            <person name="Grimwood J."/>
            <person name="Rokhsar D."/>
            <person name="Stacey G."/>
            <person name="Shoemaker R."/>
            <person name="Jackson S."/>
        </authorList>
    </citation>
    <scope>NUCLEOTIDE SEQUENCE</scope>
    <source>
        <tissue evidence="1">Callus</tissue>
    </source>
</reference>
<dbReference type="AlphaFoldDB" id="K7KLC1"/>
<name>K7KLC1_SOYBN</name>
<dbReference type="EMBL" id="CM000837">
    <property type="protein sequence ID" value="KRH63942.1"/>
    <property type="molecule type" value="Genomic_DNA"/>
</dbReference>
<dbReference type="Gramene" id="KRH63942">
    <property type="protein sequence ID" value="KRH63942"/>
    <property type="gene ID" value="GLYMA_04G206200"/>
</dbReference>
<keyword evidence="3" id="KW-1185">Reference proteome</keyword>
<sequence>MHHKACDEIFSFDDFCCGCGCGWREGGYREWKNGYMDNMEGFIFDWGWG</sequence>
<reference evidence="1 2" key="1">
    <citation type="journal article" date="2010" name="Nature">
        <title>Genome sequence of the palaeopolyploid soybean.</title>
        <authorList>
            <person name="Schmutz J."/>
            <person name="Cannon S.B."/>
            <person name="Schlueter J."/>
            <person name="Ma J."/>
            <person name="Mitros T."/>
            <person name="Nelson W."/>
            <person name="Hyten D.L."/>
            <person name="Song Q."/>
            <person name="Thelen J.J."/>
            <person name="Cheng J."/>
            <person name="Xu D."/>
            <person name="Hellsten U."/>
            <person name="May G.D."/>
            <person name="Yu Y."/>
            <person name="Sakurai T."/>
            <person name="Umezawa T."/>
            <person name="Bhattacharyya M.K."/>
            <person name="Sandhu D."/>
            <person name="Valliyodan B."/>
            <person name="Lindquist E."/>
            <person name="Peto M."/>
            <person name="Grant D."/>
            <person name="Shu S."/>
            <person name="Goodstein D."/>
            <person name="Barry K."/>
            <person name="Futrell-Griggs M."/>
            <person name="Abernathy B."/>
            <person name="Du J."/>
            <person name="Tian Z."/>
            <person name="Zhu L."/>
            <person name="Gill N."/>
            <person name="Joshi T."/>
            <person name="Libault M."/>
            <person name="Sethuraman A."/>
            <person name="Zhang X.-C."/>
            <person name="Shinozaki K."/>
            <person name="Nguyen H.T."/>
            <person name="Wing R.A."/>
            <person name="Cregan P."/>
            <person name="Specht J."/>
            <person name="Grimwood J."/>
            <person name="Rokhsar D."/>
            <person name="Stacey G."/>
            <person name="Shoemaker R.C."/>
            <person name="Jackson S.A."/>
        </authorList>
    </citation>
    <scope>NUCLEOTIDE SEQUENCE [LARGE SCALE GENOMIC DNA]</scope>
    <source>
        <strain evidence="2">cv. Williams 82</strain>
        <tissue evidence="1">Callus</tissue>
    </source>
</reference>
<proteinExistence type="predicted"/>
<dbReference type="PaxDb" id="3847-GLYMA04G38350.1"/>
<dbReference type="EnsemblPlants" id="KRH63942">
    <property type="protein sequence ID" value="KRH63942"/>
    <property type="gene ID" value="GLYMA_04G206200"/>
</dbReference>
<accession>K7KLC1</accession>